<dbReference type="InterPro" id="IPR036291">
    <property type="entry name" value="NAD(P)-bd_dom_sf"/>
</dbReference>
<dbReference type="SUPFAM" id="SSF51735">
    <property type="entry name" value="NAD(P)-binding Rossmann-fold domains"/>
    <property type="match status" value="1"/>
</dbReference>
<reference evidence="2" key="1">
    <citation type="submission" date="2022-09" db="EMBL/GenBank/DDBJ databases">
        <title>genome sequence of Deinococcus rubellus.</title>
        <authorList>
            <person name="Srinivasan S."/>
        </authorList>
    </citation>
    <scope>NUCLEOTIDE SEQUENCE</scope>
    <source>
        <strain evidence="2">Ant6</strain>
    </source>
</reference>
<evidence type="ECO:0000313" key="3">
    <source>
        <dbReference type="Proteomes" id="UP001060261"/>
    </source>
</evidence>
<keyword evidence="3" id="KW-1185">Reference proteome</keyword>
<dbReference type="Pfam" id="PF13460">
    <property type="entry name" value="NAD_binding_10"/>
    <property type="match status" value="1"/>
</dbReference>
<dbReference type="CDD" id="cd05243">
    <property type="entry name" value="SDR_a5"/>
    <property type="match status" value="1"/>
</dbReference>
<dbReference type="Gene3D" id="3.40.50.720">
    <property type="entry name" value="NAD(P)-binding Rossmann-like Domain"/>
    <property type="match status" value="1"/>
</dbReference>
<dbReference type="Proteomes" id="UP001060261">
    <property type="component" value="Chromosome"/>
</dbReference>
<accession>A0ABY5YK07</accession>
<organism evidence="2 3">
    <name type="scientific">Deinococcus rubellus</name>
    <dbReference type="NCBI Taxonomy" id="1889240"/>
    <lineage>
        <taxon>Bacteria</taxon>
        <taxon>Thermotogati</taxon>
        <taxon>Deinococcota</taxon>
        <taxon>Deinococci</taxon>
        <taxon>Deinococcales</taxon>
        <taxon>Deinococcaceae</taxon>
        <taxon>Deinococcus</taxon>
    </lineage>
</organism>
<dbReference type="PANTHER" id="PTHR15020">
    <property type="entry name" value="FLAVIN REDUCTASE-RELATED"/>
    <property type="match status" value="1"/>
</dbReference>
<name>A0ABY5YK07_9DEIO</name>
<protein>
    <submittedName>
        <fullName evidence="2">SDR family oxidoreductase</fullName>
    </submittedName>
</protein>
<proteinExistence type="predicted"/>
<dbReference type="PANTHER" id="PTHR15020:SF50">
    <property type="entry name" value="UPF0659 PROTEIN YMR090W"/>
    <property type="match status" value="1"/>
</dbReference>
<feature type="domain" description="NAD(P)-binding" evidence="1">
    <location>
        <begin position="7"/>
        <end position="184"/>
    </location>
</feature>
<sequence length="211" mass="21835">MKIAVIGAAGGVGRHVVSQLSQAGHEVRALVRTQEQADMLTLHGANPVMGDLTGEWTQVLDGADAVVWAAGAGTSGNYQAIDGDALKNVADTLAQQGPKRFVVVSSMGVDRPEQMPPFLIQVLKVKAVSDAHVQKSGLDFTIVRPGGLSNQPGSGQITLGRQVQGGQIPREDVARVVVAALNEPRSIGQTFEIIGGQTSVGEAVASLPVSS</sequence>
<dbReference type="InterPro" id="IPR016040">
    <property type="entry name" value="NAD(P)-bd_dom"/>
</dbReference>
<gene>
    <name evidence="2" type="ORF">N0D28_05660</name>
</gene>
<dbReference type="RefSeq" id="WP_260561400.1">
    <property type="nucleotide sequence ID" value="NZ_BAABEC010000015.1"/>
</dbReference>
<evidence type="ECO:0000313" key="2">
    <source>
        <dbReference type="EMBL" id="UWX65143.1"/>
    </source>
</evidence>
<evidence type="ECO:0000259" key="1">
    <source>
        <dbReference type="Pfam" id="PF13460"/>
    </source>
</evidence>
<dbReference type="EMBL" id="CP104213">
    <property type="protein sequence ID" value="UWX65143.1"/>
    <property type="molecule type" value="Genomic_DNA"/>
</dbReference>